<dbReference type="Gene3D" id="1.20.1690.10">
    <property type="entry name" value="V-type ATP synthase subunit C domain"/>
    <property type="match status" value="2"/>
</dbReference>
<comment type="similarity">
    <text evidence="1">Belongs to the V-ATPase V0D/AC39 subunit family.</text>
</comment>
<dbReference type="EMBL" id="CP003096">
    <property type="protein sequence ID" value="AER66697.1"/>
    <property type="molecule type" value="Genomic_DNA"/>
</dbReference>
<dbReference type="AlphaFoldDB" id="G7V9Z7"/>
<evidence type="ECO:0000256" key="2">
    <source>
        <dbReference type="ARBA" id="ARBA00022448"/>
    </source>
</evidence>
<dbReference type="eggNOG" id="COG1527">
    <property type="taxonomic scope" value="Bacteria"/>
</dbReference>
<name>G7V9Z7_THELD</name>
<dbReference type="Proteomes" id="UP000005868">
    <property type="component" value="Chromosome"/>
</dbReference>
<dbReference type="InterPro" id="IPR050873">
    <property type="entry name" value="V-ATPase_V0D/AC39_subunit"/>
</dbReference>
<keyword evidence="3" id="KW-0406">Ion transport</keyword>
<reference evidence="5" key="1">
    <citation type="submission" date="2011-10" db="EMBL/GenBank/DDBJ databases">
        <title>The complete genome of chromosome of Thermovirga lienii DSM 17291.</title>
        <authorList>
            <consortium name="US DOE Joint Genome Institute (JGI-PGF)"/>
            <person name="Lucas S."/>
            <person name="Copeland A."/>
            <person name="Lapidus A."/>
            <person name="Glavina del Rio T."/>
            <person name="Dalin E."/>
            <person name="Tice H."/>
            <person name="Bruce D."/>
            <person name="Goodwin L."/>
            <person name="Pitluck S."/>
            <person name="Peters L."/>
            <person name="Mikhailova N."/>
            <person name="Saunders E."/>
            <person name="Kyrpides N."/>
            <person name="Mavromatis K."/>
            <person name="Ivanova N."/>
            <person name="Last F.I."/>
            <person name="Brettin T."/>
            <person name="Detter J.C."/>
            <person name="Han C."/>
            <person name="Larimer F."/>
            <person name="Land M."/>
            <person name="Hauser L."/>
            <person name="Markowitz V."/>
            <person name="Cheng J.-F."/>
            <person name="Hugenholtz P."/>
            <person name="Woyke T."/>
            <person name="Wu D."/>
            <person name="Spring S."/>
            <person name="Schroeder M."/>
            <person name="Brambilla E.-M."/>
            <person name="Klenk H.-P."/>
            <person name="Eisen J.A."/>
        </authorList>
    </citation>
    <scope>NUCLEOTIDE SEQUENCE [LARGE SCALE GENOMIC DNA]</scope>
    <source>
        <strain evidence="5">ATCC BAA-1197 / DSM 17291 / Cas60314</strain>
    </source>
</reference>
<dbReference type="Pfam" id="PF01992">
    <property type="entry name" value="vATP-synt_AC39"/>
    <property type="match status" value="1"/>
</dbReference>
<sequence>MIPENGYSYAVSRLKAMGNRLLDNNSILRLWESETFSSAMKLLAETHYSQWLPEMKSEDDFESLISAELNYVISEVKALSPDKEIPVLFQLPFDFHNIKVLLKDRITRASGQGRRVDLLTPLGNIATDDLLLAVESEDYRLLPFGLHIVLPESISIWEQSHDVLLVEKKLDEALFELMRNIAGNINVEGVKKWVKARIDAENIRNILRLTRFGMETGKIASFLHDGGFISREKLLLLVNEPLEGWSRIIGFADAAVALSQVESFLVPEKALVELEKALDDYVSNVLAPYRYEAFAPENVLAYLWAKDMEAKNLRIVMVGKANGVDKDVIRGLLRNVL</sequence>
<dbReference type="InterPro" id="IPR035067">
    <property type="entry name" value="V-type_ATPase_csu/dsu"/>
</dbReference>
<evidence type="ECO:0000313" key="4">
    <source>
        <dbReference type="EMBL" id="AER66697.1"/>
    </source>
</evidence>
<accession>G7V9Z7</accession>
<reference evidence="4 5" key="2">
    <citation type="journal article" date="2012" name="Stand. Genomic Sci.">
        <title>Genome sequence of the moderately thermophilic, amino-acid-degrading and sulfur-reducing bacterium Thermovirga lienii type strain (Cas60314(T)).</title>
        <authorList>
            <person name="Goker M."/>
            <person name="Saunders E."/>
            <person name="Lapidus A."/>
            <person name="Nolan M."/>
            <person name="Lucas S."/>
            <person name="Hammon N."/>
            <person name="Deshpande S."/>
            <person name="Cheng J.F."/>
            <person name="Han C."/>
            <person name="Tapia R."/>
            <person name="Goodwin L.A."/>
            <person name="Pitluck S."/>
            <person name="Liolios K."/>
            <person name="Mavromatis K."/>
            <person name="Pagani I."/>
            <person name="Ivanova N."/>
            <person name="Mikhailova N."/>
            <person name="Pati A."/>
            <person name="Chen A."/>
            <person name="Palaniappan K."/>
            <person name="Land M."/>
            <person name="Chang Y.J."/>
            <person name="Jeffries C.D."/>
            <person name="Brambilla E.M."/>
            <person name="Rohde M."/>
            <person name="Spring S."/>
            <person name="Detter J.C."/>
            <person name="Woyke T."/>
            <person name="Bristow J."/>
            <person name="Eisen J.A."/>
            <person name="Markowitz V."/>
            <person name="Hugenholtz P."/>
            <person name="Kyrpides N.C."/>
            <person name="Klenk H.P."/>
        </authorList>
    </citation>
    <scope>NUCLEOTIDE SEQUENCE [LARGE SCALE GENOMIC DNA]</scope>
    <source>
        <strain evidence="5">ATCC BAA-1197 / DSM 17291 / Cas60314</strain>
    </source>
</reference>
<dbReference type="GO" id="GO:0046961">
    <property type="term" value="F:proton-transporting ATPase activity, rotational mechanism"/>
    <property type="evidence" value="ECO:0007669"/>
    <property type="project" value="InterPro"/>
</dbReference>
<keyword evidence="2" id="KW-0813">Transport</keyword>
<keyword evidence="5" id="KW-1185">Reference proteome</keyword>
<dbReference type="InterPro" id="IPR002843">
    <property type="entry name" value="ATPase_V0-cplx_csu/dsu"/>
</dbReference>
<protein>
    <submittedName>
        <fullName evidence="4">H+transporting two-sector ATPase C (AC39) subunit</fullName>
    </submittedName>
</protein>
<evidence type="ECO:0000313" key="5">
    <source>
        <dbReference type="Proteomes" id="UP000005868"/>
    </source>
</evidence>
<dbReference type="InterPro" id="IPR044911">
    <property type="entry name" value="V-type_ATPase_csu/dsu_dom_3"/>
</dbReference>
<evidence type="ECO:0000256" key="1">
    <source>
        <dbReference type="ARBA" id="ARBA00006709"/>
    </source>
</evidence>
<dbReference type="KEGG" id="tli:Tlie_0964"/>
<dbReference type="PANTHER" id="PTHR38682:SF1">
    <property type="entry name" value="V-TYPE ATP SYNTHASE SUBUNIT C"/>
    <property type="match status" value="1"/>
</dbReference>
<dbReference type="InterPro" id="IPR036079">
    <property type="entry name" value="ATPase_csu/dsu_sf"/>
</dbReference>
<evidence type="ECO:0000256" key="3">
    <source>
        <dbReference type="ARBA" id="ARBA00023065"/>
    </source>
</evidence>
<dbReference type="Gene3D" id="1.10.132.50">
    <property type="entry name" value="ATP synthase (C/AC39) subunit, domain 3"/>
    <property type="match status" value="1"/>
</dbReference>
<dbReference type="SUPFAM" id="SSF103486">
    <property type="entry name" value="V-type ATP synthase subunit C"/>
    <property type="match status" value="1"/>
</dbReference>
<proteinExistence type="inferred from homology"/>
<organism evidence="4 5">
    <name type="scientific">Thermovirga lienii (strain ATCC BAA-1197 / DSM 17291 / Cas60314)</name>
    <dbReference type="NCBI Taxonomy" id="580340"/>
    <lineage>
        <taxon>Bacteria</taxon>
        <taxon>Thermotogati</taxon>
        <taxon>Synergistota</taxon>
        <taxon>Synergistia</taxon>
        <taxon>Synergistales</taxon>
        <taxon>Thermovirgaceae</taxon>
        <taxon>Thermovirga</taxon>
    </lineage>
</organism>
<dbReference type="STRING" id="580340.Tlie_0964"/>
<gene>
    <name evidence="4" type="ordered locus">Tlie_0964</name>
</gene>
<dbReference type="PANTHER" id="PTHR38682">
    <property type="entry name" value="V-TYPE ATP SYNTHASE SUBUNIT C"/>
    <property type="match status" value="1"/>
</dbReference>
<dbReference type="HOGENOM" id="CLU_059311_1_0_0"/>